<dbReference type="SUPFAM" id="SSF48452">
    <property type="entry name" value="TPR-like"/>
    <property type="match status" value="2"/>
</dbReference>
<dbReference type="InterPro" id="IPR011990">
    <property type="entry name" value="TPR-like_helical_dom_sf"/>
</dbReference>
<dbReference type="Pfam" id="PF13181">
    <property type="entry name" value="TPR_8"/>
    <property type="match status" value="1"/>
</dbReference>
<dbReference type="GO" id="GO:0005829">
    <property type="term" value="C:cytosol"/>
    <property type="evidence" value="ECO:0007669"/>
    <property type="project" value="TreeGrafter"/>
</dbReference>
<keyword evidence="5" id="KW-0051">Antiviral defense</keyword>
<dbReference type="Pfam" id="PF13424">
    <property type="entry name" value="TPR_12"/>
    <property type="match status" value="1"/>
</dbReference>
<dbReference type="PANTHER" id="PTHR10271:SF16">
    <property type="entry name" value="INTERFERON-INDUCED PROTEIN WITH TETRATRICOPEPTIDE REPEATS 1B"/>
    <property type="match status" value="1"/>
</dbReference>
<dbReference type="Proteomes" id="UP000504628">
    <property type="component" value="Chromosome 5"/>
</dbReference>
<keyword evidence="3 7" id="KW-0802">TPR repeat</keyword>
<name>A0A6J2LNI3_9CHIR</name>
<evidence type="ECO:0000313" key="11">
    <source>
        <dbReference type="RefSeq" id="XP_028368509.2"/>
    </source>
</evidence>
<evidence type="ECO:0000256" key="8">
    <source>
        <dbReference type="SAM" id="Coils"/>
    </source>
</evidence>
<dbReference type="GO" id="GO:0045087">
    <property type="term" value="P:innate immune response"/>
    <property type="evidence" value="ECO:0007669"/>
    <property type="project" value="UniProtKB-KW"/>
</dbReference>
<keyword evidence="1" id="KW-0399">Innate immunity</keyword>
<dbReference type="GeneID" id="114497068"/>
<evidence type="ECO:0000256" key="5">
    <source>
        <dbReference type="ARBA" id="ARBA00023118"/>
    </source>
</evidence>
<dbReference type="PANTHER" id="PTHR10271">
    <property type="entry name" value="INTERFERON-INDUCED PROTEIN WITH TETRATRICOPEPTIDE REPEATS"/>
    <property type="match status" value="1"/>
</dbReference>
<evidence type="ECO:0000256" key="7">
    <source>
        <dbReference type="PROSITE-ProRule" id="PRU00339"/>
    </source>
</evidence>
<sequence>MHWKISSTSSQISEQPIHQSNHSAPAPWFIAAMSKNTEEDQLKDRLEQLRCHFTWKLQIQDAEMTDLENRVFDEIEFLDTECSVVMHNLLAYVKHLEGQNKEALQSLKQAEDLIQTEQDDQAHVRRLVTWGNYAWLYYYMGRLEEAQMYLDKVESTCKEFTSPSCYKVDSPHMDCEEGWALLKCGGKNYERAKACFEKALEVDPEHPEFNAGYAIAAYRLDGSKKPSQTLHTLKQALRLNPEDAYIKAFLAMMLPNTGRKAEGEKYVKEVLGSTSSHTCVFRYVAKFYRRKDSLEKALQFLKMTLRATPSSAFLHHQVGLCYKTQMIQIKKANHWRPRGRNKENVHRLVRMAIWEFEKALKLQPTFHQLYIELAEMYAELGHHRVAEDTFEKLLSMGVNDDYLQQQIHFSYGRFQEFHMKSELNAISHYLNVIKIETSSFTSKKSFTALKKLVLKSCQRNGENTLKLRILGLVYKFQGEMEKAMECSLWAQSLATEKELCGR</sequence>
<feature type="repeat" description="TPR" evidence="7">
    <location>
        <begin position="367"/>
        <end position="400"/>
    </location>
</feature>
<evidence type="ECO:0000256" key="9">
    <source>
        <dbReference type="SAM" id="MobiDB-lite"/>
    </source>
</evidence>
<dbReference type="OrthoDB" id="10043504at2759"/>
<keyword evidence="2" id="KW-0677">Repeat</keyword>
<feature type="coiled-coil region" evidence="8">
    <location>
        <begin position="93"/>
        <end position="120"/>
    </location>
</feature>
<dbReference type="KEGG" id="pdic:114497068"/>
<dbReference type="RefSeq" id="XP_028368509.2">
    <property type="nucleotide sequence ID" value="XM_028512708.2"/>
</dbReference>
<dbReference type="Gene3D" id="1.25.40.10">
    <property type="entry name" value="Tetratricopeptide repeat domain"/>
    <property type="match status" value="3"/>
</dbReference>
<reference evidence="11" key="1">
    <citation type="submission" date="2025-08" db="UniProtKB">
        <authorList>
            <consortium name="RefSeq"/>
        </authorList>
    </citation>
    <scope>IDENTIFICATION</scope>
    <source>
        <tissue evidence="11">Muscle</tissue>
    </source>
</reference>
<comment type="similarity">
    <text evidence="6">Belongs to the IFIT family.</text>
</comment>
<evidence type="ECO:0000256" key="1">
    <source>
        <dbReference type="ARBA" id="ARBA00022588"/>
    </source>
</evidence>
<dbReference type="AlphaFoldDB" id="A0A6J2LNI3"/>
<dbReference type="InterPro" id="IPR019734">
    <property type="entry name" value="TPR_rpt"/>
</dbReference>
<gene>
    <name evidence="11" type="primary">LOC114497068</name>
</gene>
<dbReference type="FunFam" id="1.25.40.10:FF:000036">
    <property type="entry name" value="interferon-induced protein with tetratricopeptide repeats 5"/>
    <property type="match status" value="1"/>
</dbReference>
<accession>A0A6J2LNI3</accession>
<feature type="region of interest" description="Disordered" evidence="9">
    <location>
        <begin position="1"/>
        <end position="21"/>
    </location>
</feature>
<evidence type="ECO:0000256" key="6">
    <source>
        <dbReference type="ARBA" id="ARBA00038336"/>
    </source>
</evidence>
<proteinExistence type="inferred from homology"/>
<dbReference type="SMART" id="SM00028">
    <property type="entry name" value="TPR"/>
    <property type="match status" value="6"/>
</dbReference>
<dbReference type="GO" id="GO:0051607">
    <property type="term" value="P:defense response to virus"/>
    <property type="evidence" value="ECO:0007669"/>
    <property type="project" value="UniProtKB-KW"/>
</dbReference>
<protein>
    <submittedName>
        <fullName evidence="11">Interferon-induced protein with tetratricopeptide repeats 1-like</fullName>
    </submittedName>
</protein>
<evidence type="ECO:0000256" key="4">
    <source>
        <dbReference type="ARBA" id="ARBA00022859"/>
    </source>
</evidence>
<dbReference type="InParanoid" id="A0A6J2LNI3"/>
<keyword evidence="10" id="KW-1185">Reference proteome</keyword>
<dbReference type="GO" id="GO:0003723">
    <property type="term" value="F:RNA binding"/>
    <property type="evidence" value="ECO:0007669"/>
    <property type="project" value="TreeGrafter"/>
</dbReference>
<organism evidence="10 11">
    <name type="scientific">Phyllostomus discolor</name>
    <name type="common">pale spear-nosed bat</name>
    <dbReference type="NCBI Taxonomy" id="89673"/>
    <lineage>
        <taxon>Eukaryota</taxon>
        <taxon>Metazoa</taxon>
        <taxon>Chordata</taxon>
        <taxon>Craniata</taxon>
        <taxon>Vertebrata</taxon>
        <taxon>Euteleostomi</taxon>
        <taxon>Mammalia</taxon>
        <taxon>Eutheria</taxon>
        <taxon>Laurasiatheria</taxon>
        <taxon>Chiroptera</taxon>
        <taxon>Yangochiroptera</taxon>
        <taxon>Phyllostomidae</taxon>
        <taxon>Phyllostominae</taxon>
        <taxon>Phyllostomus</taxon>
    </lineage>
</organism>
<evidence type="ECO:0000256" key="3">
    <source>
        <dbReference type="ARBA" id="ARBA00022803"/>
    </source>
</evidence>
<dbReference type="PROSITE" id="PS50005">
    <property type="entry name" value="TPR"/>
    <property type="match status" value="1"/>
</dbReference>
<evidence type="ECO:0000313" key="10">
    <source>
        <dbReference type="Proteomes" id="UP000504628"/>
    </source>
</evidence>
<keyword evidence="8" id="KW-0175">Coiled coil</keyword>
<keyword evidence="4" id="KW-0391">Immunity</keyword>
<evidence type="ECO:0000256" key="2">
    <source>
        <dbReference type="ARBA" id="ARBA00022737"/>
    </source>
</evidence>